<evidence type="ECO:0008006" key="4">
    <source>
        <dbReference type="Google" id="ProtNLM"/>
    </source>
</evidence>
<name>A0A9W8B248_9FUNG</name>
<sequence length="612" mass="68511">MTNFTTVPDMLVPGVTPPTPGENRVMAIGWGTAVAVTCVYVLVTTALFCRIDMGNRDIQHRSRYLTILHAVGVFGYTAIAGTSSAMQNIGGFPCSLKIWGSFIFGALHMSSFTVRVLRFIFEVQINRDKLEAKPHRPDFNAMHAAEGQLPPSLAAPTAALNGSKLYRSGTKANWMTQFLRSNRVYFETERGCLMTVLICVILAIIYLIFVQILCPEFGYYPIVDFCPLSWHYVPLLAALLFNSFIAYPYFLRVIWHVQDGFGIRREIIACCTTIAIGIIITLIWGLAPGSHRNYFSTMCWNIPSLLLVHTMIVTVPLIRSFQQAERRVSYTDLAASTSSVNRCNRFLWNNYLSMLCEPAGVSQIKLWAANLFCSELAIFLEEYQELKTFLANIYPPPSHRQSITLDSVLSDKTMYPLQDTFPYPEGDSEFAIPLSPLSSEKRQHPPPPVRRPSQMRRLYPEASIGGDGYHGPLAELGGQAAIDLGSPSEILHTIRDTWNLSPATRVLNSEVLTTTPLIRSEDAKDGPDDDHGLGQTALNIQSHSSLKLAYYMFYQRFVAKAAELRVPVAIRLLEAVELKVVANELDAGMFDDIHDAVLKMLFSDVYLRSVKW</sequence>
<reference evidence="2" key="1">
    <citation type="submission" date="2022-07" db="EMBL/GenBank/DDBJ databases">
        <title>Phylogenomic reconstructions and comparative analyses of Kickxellomycotina fungi.</title>
        <authorList>
            <person name="Reynolds N.K."/>
            <person name="Stajich J.E."/>
            <person name="Barry K."/>
            <person name="Grigoriev I.V."/>
            <person name="Crous P."/>
            <person name="Smith M.E."/>
        </authorList>
    </citation>
    <scope>NUCLEOTIDE SEQUENCE</scope>
    <source>
        <strain evidence="2">RSA 567</strain>
    </source>
</reference>
<keyword evidence="1" id="KW-0812">Transmembrane</keyword>
<dbReference type="InterPro" id="IPR036305">
    <property type="entry name" value="RGS_sf"/>
</dbReference>
<feature type="transmembrane region" description="Helical" evidence="1">
    <location>
        <begin position="232"/>
        <end position="255"/>
    </location>
</feature>
<dbReference type="SUPFAM" id="SSF48097">
    <property type="entry name" value="Regulator of G-protein signaling, RGS"/>
    <property type="match status" value="1"/>
</dbReference>
<evidence type="ECO:0000313" key="3">
    <source>
        <dbReference type="Proteomes" id="UP001151582"/>
    </source>
</evidence>
<keyword evidence="3" id="KW-1185">Reference proteome</keyword>
<feature type="transmembrane region" description="Helical" evidence="1">
    <location>
        <begin position="191"/>
        <end position="212"/>
    </location>
</feature>
<keyword evidence="1" id="KW-0472">Membrane</keyword>
<evidence type="ECO:0000313" key="2">
    <source>
        <dbReference type="EMBL" id="KAJ1977794.1"/>
    </source>
</evidence>
<keyword evidence="1" id="KW-1133">Transmembrane helix</keyword>
<evidence type="ECO:0000256" key="1">
    <source>
        <dbReference type="SAM" id="Phobius"/>
    </source>
</evidence>
<feature type="transmembrane region" description="Helical" evidence="1">
    <location>
        <begin position="293"/>
        <end position="318"/>
    </location>
</feature>
<dbReference type="OrthoDB" id="10317645at2759"/>
<comment type="caution">
    <text evidence="2">The sequence shown here is derived from an EMBL/GenBank/DDBJ whole genome shotgun (WGS) entry which is preliminary data.</text>
</comment>
<organism evidence="2 3">
    <name type="scientific">Dimargaris verticillata</name>
    <dbReference type="NCBI Taxonomy" id="2761393"/>
    <lineage>
        <taxon>Eukaryota</taxon>
        <taxon>Fungi</taxon>
        <taxon>Fungi incertae sedis</taxon>
        <taxon>Zoopagomycota</taxon>
        <taxon>Kickxellomycotina</taxon>
        <taxon>Dimargaritomycetes</taxon>
        <taxon>Dimargaritales</taxon>
        <taxon>Dimargaritaceae</taxon>
        <taxon>Dimargaris</taxon>
    </lineage>
</organism>
<feature type="transmembrane region" description="Helical" evidence="1">
    <location>
        <begin position="98"/>
        <end position="121"/>
    </location>
</feature>
<feature type="transmembrane region" description="Helical" evidence="1">
    <location>
        <begin position="27"/>
        <end position="51"/>
    </location>
</feature>
<dbReference type="Proteomes" id="UP001151582">
    <property type="component" value="Unassembled WGS sequence"/>
</dbReference>
<accession>A0A9W8B248</accession>
<gene>
    <name evidence="2" type="ORF">H4R34_003446</name>
</gene>
<dbReference type="EMBL" id="JANBQB010000320">
    <property type="protein sequence ID" value="KAJ1977794.1"/>
    <property type="molecule type" value="Genomic_DNA"/>
</dbReference>
<feature type="transmembrane region" description="Helical" evidence="1">
    <location>
        <begin position="267"/>
        <end position="287"/>
    </location>
</feature>
<proteinExistence type="predicted"/>
<protein>
    <recommendedName>
        <fullName evidence="4">RGS domain-containing protein</fullName>
    </recommendedName>
</protein>
<dbReference type="AlphaFoldDB" id="A0A9W8B248"/>
<feature type="transmembrane region" description="Helical" evidence="1">
    <location>
        <begin position="63"/>
        <end position="86"/>
    </location>
</feature>